<dbReference type="RefSeq" id="WP_093361963.1">
    <property type="nucleotide sequence ID" value="NZ_FOLG01000012.1"/>
</dbReference>
<evidence type="ECO:0000256" key="1">
    <source>
        <dbReference type="SAM" id="Phobius"/>
    </source>
</evidence>
<dbReference type="STRING" id="441112.SAMN04488094_11244"/>
<accession>A0A1I1NF09</accession>
<keyword evidence="1" id="KW-0812">Transmembrane</keyword>
<dbReference type="EMBL" id="FOLG01000012">
    <property type="protein sequence ID" value="SFC96261.1"/>
    <property type="molecule type" value="Genomic_DNA"/>
</dbReference>
<evidence type="ECO:0000313" key="2">
    <source>
        <dbReference type="EMBL" id="SFC96261.1"/>
    </source>
</evidence>
<dbReference type="AlphaFoldDB" id="A0A1I1NF09"/>
<organism evidence="2 3">
    <name type="scientific">Tropicimonas isoalkanivorans</name>
    <dbReference type="NCBI Taxonomy" id="441112"/>
    <lineage>
        <taxon>Bacteria</taxon>
        <taxon>Pseudomonadati</taxon>
        <taxon>Pseudomonadota</taxon>
        <taxon>Alphaproteobacteria</taxon>
        <taxon>Rhodobacterales</taxon>
        <taxon>Roseobacteraceae</taxon>
        <taxon>Tropicimonas</taxon>
    </lineage>
</organism>
<keyword evidence="1" id="KW-1133">Transmembrane helix</keyword>
<name>A0A1I1NF09_9RHOB</name>
<keyword evidence="3" id="KW-1185">Reference proteome</keyword>
<reference evidence="2 3" key="1">
    <citation type="submission" date="2016-10" db="EMBL/GenBank/DDBJ databases">
        <authorList>
            <person name="de Groot N.N."/>
        </authorList>
    </citation>
    <scope>NUCLEOTIDE SEQUENCE [LARGE SCALE GENOMIC DNA]</scope>
    <source>
        <strain evidence="2 3">DSM 19548</strain>
    </source>
</reference>
<protein>
    <submittedName>
        <fullName evidence="2">Uncharacterized protein</fullName>
    </submittedName>
</protein>
<evidence type="ECO:0000313" key="3">
    <source>
        <dbReference type="Proteomes" id="UP000198728"/>
    </source>
</evidence>
<proteinExistence type="predicted"/>
<dbReference type="OrthoDB" id="7866534at2"/>
<sequence length="115" mass="12778">MSDSHFKEFFGRLERIDKIHRSGGGFEADGTLGQSHYTRERARRARRAGLRPALLVVLFMVVLKGFLLASQGEEVYRAKLSALRSGSVIEMAGAYVMAQDPISNVIAVWVKPLVD</sequence>
<gene>
    <name evidence="2" type="ORF">SAMN04488094_11244</name>
</gene>
<keyword evidence="1" id="KW-0472">Membrane</keyword>
<feature type="transmembrane region" description="Helical" evidence="1">
    <location>
        <begin position="49"/>
        <end position="69"/>
    </location>
</feature>
<dbReference type="Proteomes" id="UP000198728">
    <property type="component" value="Unassembled WGS sequence"/>
</dbReference>